<protein>
    <submittedName>
        <fullName evidence="1">Uncharacterized protein</fullName>
    </submittedName>
</protein>
<keyword evidence="2" id="KW-1185">Reference proteome</keyword>
<proteinExistence type="predicted"/>
<name>A0ABV1NT18_9ACTN</name>
<reference evidence="1 2" key="1">
    <citation type="submission" date="2024-02" db="EMBL/GenBank/DDBJ databases">
        <title>Full genome sequence of Nocardioides kribbensis.</title>
        <authorList>
            <person name="Poletto B.L."/>
            <person name="Silva G."/>
            <person name="Galante D."/>
            <person name="Campos K.R."/>
            <person name="Santos M.B.N."/>
            <person name="Sacchi C.T."/>
        </authorList>
    </citation>
    <scope>NUCLEOTIDE SEQUENCE [LARGE SCALE GENOMIC DNA]</scope>
    <source>
        <strain evidence="1 2">O4R</strain>
    </source>
</reference>
<dbReference type="Proteomes" id="UP001482520">
    <property type="component" value="Unassembled WGS sequence"/>
</dbReference>
<evidence type="ECO:0000313" key="2">
    <source>
        <dbReference type="Proteomes" id="UP001482520"/>
    </source>
</evidence>
<sequence>MTLTELVHRRRRRRAASLRARGSLAWALHPATSPLEVAAALRELPGRDLARLLAQPVPEHATPGYAASVRAVHELVAAEVQRRRPLSPVGSRAAPT</sequence>
<evidence type="ECO:0000313" key="1">
    <source>
        <dbReference type="EMBL" id="MEQ7845652.1"/>
    </source>
</evidence>
<organism evidence="1 2">
    <name type="scientific">Nocardioides kribbensis</name>
    <dbReference type="NCBI Taxonomy" id="305517"/>
    <lineage>
        <taxon>Bacteria</taxon>
        <taxon>Bacillati</taxon>
        <taxon>Actinomycetota</taxon>
        <taxon>Actinomycetes</taxon>
        <taxon>Propionibacteriales</taxon>
        <taxon>Nocardioidaceae</taxon>
        <taxon>Nocardioides</taxon>
    </lineage>
</organism>
<comment type="caution">
    <text evidence="1">The sequence shown here is derived from an EMBL/GenBank/DDBJ whole genome shotgun (WGS) entry which is preliminary data.</text>
</comment>
<accession>A0ABV1NT18</accession>
<dbReference type="EMBL" id="JBEGDP010000001">
    <property type="protein sequence ID" value="MEQ7845652.1"/>
    <property type="molecule type" value="Genomic_DNA"/>
</dbReference>
<dbReference type="RefSeq" id="WP_349803359.1">
    <property type="nucleotide sequence ID" value="NZ_JBEGDP010000001.1"/>
</dbReference>
<gene>
    <name evidence="1" type="ORF">V6R90_00070</name>
</gene>